<evidence type="ECO:0000313" key="10">
    <source>
        <dbReference type="Proteomes" id="UP000323522"/>
    </source>
</evidence>
<dbReference type="InterPro" id="IPR025943">
    <property type="entry name" value="Sigma_54_int_dom_ATP-bd_2"/>
</dbReference>
<dbReference type="Proteomes" id="UP001549111">
    <property type="component" value="Unassembled WGS sequence"/>
</dbReference>
<dbReference type="FunFam" id="3.40.50.300:FF:000006">
    <property type="entry name" value="DNA-binding transcriptional regulator NtrC"/>
    <property type="match status" value="1"/>
</dbReference>
<keyword evidence="1" id="KW-0547">Nucleotide-binding</keyword>
<dbReference type="GO" id="GO:0043565">
    <property type="term" value="F:sequence-specific DNA binding"/>
    <property type="evidence" value="ECO:0007669"/>
    <property type="project" value="InterPro"/>
</dbReference>
<name>A0A5C1Q1F3_9BURK</name>
<dbReference type="PROSITE" id="PS00688">
    <property type="entry name" value="SIGMA54_INTERACT_3"/>
    <property type="match status" value="1"/>
</dbReference>
<dbReference type="InterPro" id="IPR025944">
    <property type="entry name" value="Sigma_54_int_dom_CS"/>
</dbReference>
<dbReference type="InterPro" id="IPR002078">
    <property type="entry name" value="Sigma_54_int"/>
</dbReference>
<dbReference type="Pfam" id="PF25601">
    <property type="entry name" value="AAA_lid_14"/>
    <property type="match status" value="1"/>
</dbReference>
<dbReference type="GO" id="GO:0006355">
    <property type="term" value="P:regulation of DNA-templated transcription"/>
    <property type="evidence" value="ECO:0007669"/>
    <property type="project" value="InterPro"/>
</dbReference>
<evidence type="ECO:0000256" key="1">
    <source>
        <dbReference type="ARBA" id="ARBA00022741"/>
    </source>
</evidence>
<dbReference type="SUPFAM" id="SSF55781">
    <property type="entry name" value="GAF domain-like"/>
    <property type="match status" value="1"/>
</dbReference>
<dbReference type="InterPro" id="IPR025662">
    <property type="entry name" value="Sigma_54_int_dom_ATP-bd_1"/>
</dbReference>
<feature type="region of interest" description="Disordered" evidence="6">
    <location>
        <begin position="1"/>
        <end position="27"/>
    </location>
</feature>
<feature type="region of interest" description="Disordered" evidence="6">
    <location>
        <begin position="342"/>
        <end position="364"/>
    </location>
</feature>
<evidence type="ECO:0000313" key="8">
    <source>
        <dbReference type="EMBL" id="MET3603660.1"/>
    </source>
</evidence>
<dbReference type="PANTHER" id="PTHR32071">
    <property type="entry name" value="TRANSCRIPTIONAL REGULATORY PROTEIN"/>
    <property type="match status" value="1"/>
</dbReference>
<dbReference type="EMBL" id="CP035708">
    <property type="protein sequence ID" value="QEN00414.1"/>
    <property type="molecule type" value="Genomic_DNA"/>
</dbReference>
<keyword evidence="2" id="KW-0067">ATP-binding</keyword>
<evidence type="ECO:0000313" key="11">
    <source>
        <dbReference type="Proteomes" id="UP001549111"/>
    </source>
</evidence>
<sequence>MAGPYTPASAGLRMRPGSSSDPRRPIASALPLDNEHVHKIDQSHQRCAAFGLSRIERLDYSPLGRSDLGVVRERNQRLYAHAAPVMEMLYEQIVNSESMVLLCDATGTILHSIGDQDFLNRASKVALQPGVNWSEQAKGTNAVGTALIEESPTLVHADEHYMHANHFLTCSAAPILDPRGNILGVLDVSGDQRSYHQHTMGLVKMSARMIENHWLTDDYRNVMRLHFHSRVEFIGTLMEGILAVSQDGKLVGANRGALEQLGLSGAALRMHTISSLFGTTVAALVDRFRSPLATPLPVELSSGRQFHVYARFNWPVWHAASSGFAAEATASAAQAAGAEAGAAEAGGGGSSAGSSSGSAGGSTAAGAAPATGLASLSLGDTQFAALIDKIRRVLNRDIPILILGETGTGKELLARAIHQDSERARQPFVAVNCASIPETLIEAELFGYEEGAFTGARRKGAVGKIVQANGGTLFLDEIGDMPISLQAHLLRVLQERQVTPLGSAKSVSVDVTLVCATHRNLREMIEQKAFREDLYYRLNGLAVRLPPLRERSDLMALVERILDRESPERRLRLSPEVVRLFQGYHWPGNVRQLFNVLRTACVMASGESLITRDHLSDDFIDDARRVAQQRAASAEPVVAPVFVAPTGPAQQVAAVPMPPAAAPVEPVPPAASMPAPQMPAPVAARLPDEPAMSLEDIELRTIQQAVDAAGGNISVAAKRLGISRNTIYRKLRWRSDGR</sequence>
<feature type="domain" description="Sigma-54 factor interaction" evidence="7">
    <location>
        <begin position="376"/>
        <end position="602"/>
    </location>
</feature>
<dbReference type="InterPro" id="IPR002197">
    <property type="entry name" value="HTH_Fis"/>
</dbReference>
<reference evidence="8 11" key="2">
    <citation type="submission" date="2024-06" db="EMBL/GenBank/DDBJ databases">
        <title>Genomic Encyclopedia of Type Strains, Phase IV (KMG-IV): sequencing the most valuable type-strain genomes for metagenomic binning, comparative biology and taxonomic classification.</title>
        <authorList>
            <person name="Goeker M."/>
        </authorList>
    </citation>
    <scope>NUCLEOTIDE SEQUENCE [LARGE SCALE GENOMIC DNA]</scope>
    <source>
        <strain evidence="8 11">D-501</strain>
    </source>
</reference>
<dbReference type="SMART" id="SM00382">
    <property type="entry name" value="AAA"/>
    <property type="match status" value="1"/>
</dbReference>
<dbReference type="InterPro" id="IPR027417">
    <property type="entry name" value="P-loop_NTPase"/>
</dbReference>
<dbReference type="SUPFAM" id="SSF46689">
    <property type="entry name" value="Homeodomain-like"/>
    <property type="match status" value="1"/>
</dbReference>
<evidence type="ECO:0000256" key="3">
    <source>
        <dbReference type="ARBA" id="ARBA00023015"/>
    </source>
</evidence>
<dbReference type="PROSITE" id="PS50045">
    <property type="entry name" value="SIGMA54_INTERACT_4"/>
    <property type="match status" value="1"/>
</dbReference>
<dbReference type="InterPro" id="IPR003018">
    <property type="entry name" value="GAF"/>
</dbReference>
<dbReference type="Pfam" id="PF01590">
    <property type="entry name" value="GAF"/>
    <property type="match status" value="1"/>
</dbReference>
<dbReference type="Gene3D" id="3.40.50.300">
    <property type="entry name" value="P-loop containing nucleotide triphosphate hydrolases"/>
    <property type="match status" value="1"/>
</dbReference>
<dbReference type="PANTHER" id="PTHR32071:SF77">
    <property type="entry name" value="TRANSCRIPTIONAL REGULATORY PROTEIN"/>
    <property type="match status" value="1"/>
</dbReference>
<protein>
    <submittedName>
        <fullName evidence="9">Sigma-54-dependent Fis family transcriptional regulator</fullName>
    </submittedName>
    <submittedName>
        <fullName evidence="8">Transcriptional regulator of acetoin/glycerol metabolism</fullName>
    </submittedName>
</protein>
<evidence type="ECO:0000313" key="9">
    <source>
        <dbReference type="EMBL" id="QEN00414.1"/>
    </source>
</evidence>
<dbReference type="InterPro" id="IPR058031">
    <property type="entry name" value="AAA_lid_NorR"/>
</dbReference>
<dbReference type="InterPro" id="IPR003593">
    <property type="entry name" value="AAA+_ATPase"/>
</dbReference>
<keyword evidence="3" id="KW-0805">Transcription regulation</keyword>
<evidence type="ECO:0000256" key="4">
    <source>
        <dbReference type="ARBA" id="ARBA00023125"/>
    </source>
</evidence>
<keyword evidence="11" id="KW-1185">Reference proteome</keyword>
<gene>
    <name evidence="8" type="ORF">ABIC99_001451</name>
    <name evidence="9" type="ORF">EWH46_06225</name>
</gene>
<dbReference type="InterPro" id="IPR029016">
    <property type="entry name" value="GAF-like_dom_sf"/>
</dbReference>
<dbReference type="Gene3D" id="1.10.10.60">
    <property type="entry name" value="Homeodomain-like"/>
    <property type="match status" value="1"/>
</dbReference>
<dbReference type="OrthoDB" id="9761705at2"/>
<organism evidence="9 10">
    <name type="scientific">Sphaerotilus sulfidivorans</name>
    <dbReference type="NCBI Taxonomy" id="639200"/>
    <lineage>
        <taxon>Bacteria</taxon>
        <taxon>Pseudomonadati</taxon>
        <taxon>Pseudomonadota</taxon>
        <taxon>Betaproteobacteria</taxon>
        <taxon>Burkholderiales</taxon>
        <taxon>Sphaerotilaceae</taxon>
        <taxon>Sphaerotilus</taxon>
    </lineage>
</organism>
<evidence type="ECO:0000256" key="6">
    <source>
        <dbReference type="SAM" id="MobiDB-lite"/>
    </source>
</evidence>
<dbReference type="RefSeq" id="WP_149503149.1">
    <property type="nucleotide sequence ID" value="NZ_CP035708.1"/>
</dbReference>
<evidence type="ECO:0000256" key="2">
    <source>
        <dbReference type="ARBA" id="ARBA00022840"/>
    </source>
</evidence>
<dbReference type="PRINTS" id="PR01590">
    <property type="entry name" value="HTHFIS"/>
</dbReference>
<dbReference type="Pfam" id="PF02954">
    <property type="entry name" value="HTH_8"/>
    <property type="match status" value="1"/>
</dbReference>
<dbReference type="CDD" id="cd00009">
    <property type="entry name" value="AAA"/>
    <property type="match status" value="1"/>
</dbReference>
<dbReference type="SUPFAM" id="SSF52540">
    <property type="entry name" value="P-loop containing nucleoside triphosphate hydrolases"/>
    <property type="match status" value="1"/>
</dbReference>
<dbReference type="PROSITE" id="PS00675">
    <property type="entry name" value="SIGMA54_INTERACT_1"/>
    <property type="match status" value="1"/>
</dbReference>
<dbReference type="EMBL" id="JBEPLS010000004">
    <property type="protein sequence ID" value="MET3603660.1"/>
    <property type="molecule type" value="Genomic_DNA"/>
</dbReference>
<dbReference type="Gene3D" id="3.30.450.40">
    <property type="match status" value="1"/>
</dbReference>
<dbReference type="Gene3D" id="1.10.8.60">
    <property type="match status" value="1"/>
</dbReference>
<dbReference type="InterPro" id="IPR009057">
    <property type="entry name" value="Homeodomain-like_sf"/>
</dbReference>
<dbReference type="KEGG" id="snn:EWH46_06225"/>
<dbReference type="Pfam" id="PF00158">
    <property type="entry name" value="Sigma54_activat"/>
    <property type="match status" value="1"/>
</dbReference>
<accession>A0A5C1Q1F3</accession>
<evidence type="ECO:0000259" key="7">
    <source>
        <dbReference type="PROSITE" id="PS50045"/>
    </source>
</evidence>
<dbReference type="GO" id="GO:0005524">
    <property type="term" value="F:ATP binding"/>
    <property type="evidence" value="ECO:0007669"/>
    <property type="project" value="UniProtKB-KW"/>
</dbReference>
<evidence type="ECO:0000256" key="5">
    <source>
        <dbReference type="ARBA" id="ARBA00023163"/>
    </source>
</evidence>
<dbReference type="AlphaFoldDB" id="A0A5C1Q1F3"/>
<dbReference type="PROSITE" id="PS00676">
    <property type="entry name" value="SIGMA54_INTERACT_2"/>
    <property type="match status" value="1"/>
</dbReference>
<keyword evidence="4" id="KW-0238">DNA-binding</keyword>
<keyword evidence="5" id="KW-0804">Transcription</keyword>
<feature type="compositionally biased region" description="Low complexity" evidence="6">
    <location>
        <begin position="352"/>
        <end position="364"/>
    </location>
</feature>
<proteinExistence type="predicted"/>
<dbReference type="Proteomes" id="UP000323522">
    <property type="component" value="Chromosome"/>
</dbReference>
<reference evidence="9 10" key="1">
    <citation type="submission" date="2019-02" db="EMBL/GenBank/DDBJ databases">
        <title>Complete Genome Sequence and Methylome Analysis of Sphaerotilus natans subsp. sulfidivorans D-507.</title>
        <authorList>
            <person name="Fomenkov A."/>
            <person name="Gridneva E."/>
            <person name="Smolyakov D."/>
            <person name="Dubinina G."/>
            <person name="Vincze T."/>
            <person name="Grabovich M."/>
            <person name="Roberts R.J."/>
        </authorList>
    </citation>
    <scope>NUCLEOTIDE SEQUENCE [LARGE SCALE GENOMIC DNA]</scope>
    <source>
        <strain evidence="9 10">D-507</strain>
    </source>
</reference>